<reference evidence="1 2" key="1">
    <citation type="submission" date="2024-11" db="EMBL/GenBank/DDBJ databases">
        <authorList>
            <person name="Heng Y.C."/>
            <person name="Lim A.C.H."/>
            <person name="Lee J.K.Y."/>
            <person name="Kittelmann S."/>
        </authorList>
    </citation>
    <scope>NUCLEOTIDE SEQUENCE [LARGE SCALE GENOMIC DNA]</scope>
    <source>
        <strain evidence="1 2">WILCCON 0269</strain>
    </source>
</reference>
<comment type="caution">
    <text evidence="1">The sequence shown here is derived from an EMBL/GenBank/DDBJ whole genome shotgun (WGS) entry which is preliminary data.</text>
</comment>
<accession>A0ABW8SMI5</accession>
<dbReference type="EMBL" id="JBJHZX010000028">
    <property type="protein sequence ID" value="MFL0197262.1"/>
    <property type="molecule type" value="Genomic_DNA"/>
</dbReference>
<dbReference type="Proteomes" id="UP001623660">
    <property type="component" value="Unassembled WGS sequence"/>
</dbReference>
<evidence type="ECO:0000313" key="2">
    <source>
        <dbReference type="Proteomes" id="UP001623660"/>
    </source>
</evidence>
<evidence type="ECO:0000313" key="1">
    <source>
        <dbReference type="EMBL" id="MFL0197262.1"/>
    </source>
</evidence>
<name>A0ABW8SMI5_9CLOT</name>
<sequence>MSVFFKIQNINSGGSGTAIDDTSSSTQSTYSSFHIDGLLNTVKSLVNDLVNEVSGTEIMEYPESSPDRASPQQIFNTPDSTQGILWVFREGVKMTEGVDYTKTSNTTISFTKEVLPTYSVTILKLGSNTLNTPGSSGPFVYTQVSPLISWEVKHNLKCQYPRVLVVDNEDNEINCGIYYRDIDSCIVSFDIPFTGKCICSK</sequence>
<organism evidence="1 2">
    <name type="scientific">Candidatus Clostridium eludens</name>
    <dbReference type="NCBI Taxonomy" id="3381663"/>
    <lineage>
        <taxon>Bacteria</taxon>
        <taxon>Bacillati</taxon>
        <taxon>Bacillota</taxon>
        <taxon>Clostridia</taxon>
        <taxon>Eubacteriales</taxon>
        <taxon>Clostridiaceae</taxon>
        <taxon>Clostridium</taxon>
    </lineage>
</organism>
<dbReference type="RefSeq" id="WP_406793367.1">
    <property type="nucleotide sequence ID" value="NZ_JBJHZX010000028.1"/>
</dbReference>
<protein>
    <submittedName>
        <fullName evidence="1">Uncharacterized protein</fullName>
    </submittedName>
</protein>
<gene>
    <name evidence="1" type="ORF">ACJDU8_17105</name>
</gene>
<proteinExistence type="predicted"/>
<keyword evidence="2" id="KW-1185">Reference proteome</keyword>